<reference evidence="2 3" key="1">
    <citation type="submission" date="2019-07" db="EMBL/GenBank/DDBJ databases">
        <title>Pseudomonas mangiferae sp. nov., isolated from bark of mango tree in Thailand.</title>
        <authorList>
            <person name="Srisuk N."/>
            <person name="Anurat P."/>
        </authorList>
    </citation>
    <scope>NUCLEOTIDE SEQUENCE [LARGE SCALE GENOMIC DNA]</scope>
    <source>
        <strain evidence="2 3">DMKU_BBB3-04</strain>
    </source>
</reference>
<dbReference type="Proteomes" id="UP000315235">
    <property type="component" value="Unassembled WGS sequence"/>
</dbReference>
<dbReference type="Pfam" id="PF11736">
    <property type="entry name" value="DUF3299"/>
    <property type="match status" value="1"/>
</dbReference>
<evidence type="ECO:0000313" key="3">
    <source>
        <dbReference type="Proteomes" id="UP000315235"/>
    </source>
</evidence>
<keyword evidence="1" id="KW-0732">Signal</keyword>
<dbReference type="InterPro" id="IPR021727">
    <property type="entry name" value="DUF3299"/>
</dbReference>
<keyword evidence="3" id="KW-1185">Reference proteome</keyword>
<sequence length="176" mass="18729">MTRALLTGLLALLLVTGTAPAGADALRELNWAELIPADAPPEPPPLPLHAQTLADALAAAESGPAALQQSPAAPVVQALDGQRIKLPGYVVPLDVNEDGNVTTFLFVPYLGACIHVPPPPSNQIVYIEHADGVRLDALYQPFWVEGTLHVEATHSELAQAGYRMRASKLYPYDTPD</sequence>
<evidence type="ECO:0000256" key="1">
    <source>
        <dbReference type="SAM" id="SignalP"/>
    </source>
</evidence>
<organism evidence="2 3">
    <name type="scientific">Pseudomonas mangiferae</name>
    <dbReference type="NCBI Taxonomy" id="2593654"/>
    <lineage>
        <taxon>Bacteria</taxon>
        <taxon>Pseudomonadati</taxon>
        <taxon>Pseudomonadota</taxon>
        <taxon>Gammaproteobacteria</taxon>
        <taxon>Pseudomonadales</taxon>
        <taxon>Pseudomonadaceae</taxon>
        <taxon>Pseudomonas</taxon>
    </lineage>
</organism>
<name>A0A553GU97_9PSED</name>
<dbReference type="Gene3D" id="2.40.50.870">
    <property type="entry name" value="Protein of unknown function (DUF3299)"/>
    <property type="match status" value="1"/>
</dbReference>
<accession>A0A553GU97</accession>
<feature type="chain" id="PRO_5021958612" evidence="1">
    <location>
        <begin position="22"/>
        <end position="176"/>
    </location>
</feature>
<dbReference type="OrthoDB" id="9784998at2"/>
<dbReference type="EMBL" id="VJOY01000020">
    <property type="protein sequence ID" value="TRX73085.1"/>
    <property type="molecule type" value="Genomic_DNA"/>
</dbReference>
<evidence type="ECO:0000313" key="2">
    <source>
        <dbReference type="EMBL" id="TRX73085.1"/>
    </source>
</evidence>
<protein>
    <submittedName>
        <fullName evidence="2">DUF3299 domain-containing protein</fullName>
    </submittedName>
</protein>
<feature type="signal peptide" evidence="1">
    <location>
        <begin position="1"/>
        <end position="21"/>
    </location>
</feature>
<dbReference type="AlphaFoldDB" id="A0A553GU97"/>
<gene>
    <name evidence="2" type="ORF">FM069_19350</name>
</gene>
<proteinExistence type="predicted"/>
<dbReference type="RefSeq" id="WP_143490057.1">
    <property type="nucleotide sequence ID" value="NZ_VJOY01000020.1"/>
</dbReference>
<comment type="caution">
    <text evidence="2">The sequence shown here is derived from an EMBL/GenBank/DDBJ whole genome shotgun (WGS) entry which is preliminary data.</text>
</comment>